<dbReference type="PANTHER" id="PTHR24305:SF166">
    <property type="entry name" value="CYTOCHROME P450 12A4, MITOCHONDRIAL-RELATED"/>
    <property type="match status" value="1"/>
</dbReference>
<dbReference type="Proteomes" id="UP000660680">
    <property type="component" value="Unassembled WGS sequence"/>
</dbReference>
<evidence type="ECO:0000313" key="3">
    <source>
        <dbReference type="Proteomes" id="UP000660680"/>
    </source>
</evidence>
<evidence type="ECO:0000313" key="2">
    <source>
        <dbReference type="EMBL" id="GGS47344.1"/>
    </source>
</evidence>
<comment type="similarity">
    <text evidence="1">Belongs to the cytochrome P450 family.</text>
</comment>
<comment type="caution">
    <text evidence="2">The sequence shown here is derived from an EMBL/GenBank/DDBJ whole genome shotgun (WGS) entry which is preliminary data.</text>
</comment>
<dbReference type="InterPro" id="IPR001128">
    <property type="entry name" value="Cyt_P450"/>
</dbReference>
<dbReference type="PRINTS" id="PR00385">
    <property type="entry name" value="P450"/>
</dbReference>
<evidence type="ECO:0000256" key="1">
    <source>
        <dbReference type="ARBA" id="ARBA00010617"/>
    </source>
</evidence>
<name>A0A918LH93_9PSEU</name>
<accession>A0A918LH93</accession>
<dbReference type="InterPro" id="IPR036396">
    <property type="entry name" value="Cyt_P450_sf"/>
</dbReference>
<dbReference type="EMBL" id="BMRB01000004">
    <property type="protein sequence ID" value="GGS47344.1"/>
    <property type="molecule type" value="Genomic_DNA"/>
</dbReference>
<organism evidence="2 3">
    <name type="scientific">Actinokineospora fastidiosa</name>
    <dbReference type="NCBI Taxonomy" id="1816"/>
    <lineage>
        <taxon>Bacteria</taxon>
        <taxon>Bacillati</taxon>
        <taxon>Actinomycetota</taxon>
        <taxon>Actinomycetes</taxon>
        <taxon>Pseudonocardiales</taxon>
        <taxon>Pseudonocardiaceae</taxon>
        <taxon>Actinokineospora</taxon>
    </lineage>
</organism>
<sequence length="392" mass="43597">MFPLVASGLVVRRPRTVGLLTKAGAYQAMLNELRRMRVRYGPGPASVRLGKRRFVIPLSAEDAALVLAETPVPFSPANREKVAALRHFQPHGLLISPAAARRDRRRFTEHVLDTPLPMHRLSAPFAAAVSAEAEAMLEHDRLDWPTFADGWWRLVRRITLGKGARDDVELIDLLHTLRADGNWSYLHPRRQRRRQRFAERLESHLDRAEPGSLAGLTAAQGSQAVDQFPQWLFAFDAAGMAVMRTLTLVTSHPEILARLRDETDQRPVLRACVLESLRLWPTTPAILRDTTEATDWGPPGTTVAVITPLFHRDSGDRFDPDLWLDGRAALNPALLPFSTGPAGCPGRNLVLFITSTLIHALLSRADLTPKKPLTGPMPANLNPFKLTLTKTK</sequence>
<dbReference type="AlphaFoldDB" id="A0A918LH93"/>
<dbReference type="SUPFAM" id="SSF48264">
    <property type="entry name" value="Cytochrome P450"/>
    <property type="match status" value="1"/>
</dbReference>
<dbReference type="Gene3D" id="1.10.630.10">
    <property type="entry name" value="Cytochrome P450"/>
    <property type="match status" value="1"/>
</dbReference>
<dbReference type="Pfam" id="PF00067">
    <property type="entry name" value="p450"/>
    <property type="match status" value="1"/>
</dbReference>
<dbReference type="RefSeq" id="WP_189212835.1">
    <property type="nucleotide sequence ID" value="NZ_BMRB01000004.1"/>
</dbReference>
<keyword evidence="3" id="KW-1185">Reference proteome</keyword>
<reference evidence="2" key="2">
    <citation type="submission" date="2020-09" db="EMBL/GenBank/DDBJ databases">
        <authorList>
            <person name="Sun Q."/>
            <person name="Ohkuma M."/>
        </authorList>
    </citation>
    <scope>NUCLEOTIDE SEQUENCE</scope>
    <source>
        <strain evidence="2">JCM 3276</strain>
    </source>
</reference>
<gene>
    <name evidence="2" type="ORF">GCM10010171_48240</name>
</gene>
<dbReference type="GO" id="GO:0020037">
    <property type="term" value="F:heme binding"/>
    <property type="evidence" value="ECO:0007669"/>
    <property type="project" value="InterPro"/>
</dbReference>
<dbReference type="InterPro" id="IPR050121">
    <property type="entry name" value="Cytochrome_P450_monoxygenase"/>
</dbReference>
<dbReference type="GO" id="GO:0004497">
    <property type="term" value="F:monooxygenase activity"/>
    <property type="evidence" value="ECO:0007669"/>
    <property type="project" value="InterPro"/>
</dbReference>
<dbReference type="GO" id="GO:0016705">
    <property type="term" value="F:oxidoreductase activity, acting on paired donors, with incorporation or reduction of molecular oxygen"/>
    <property type="evidence" value="ECO:0007669"/>
    <property type="project" value="InterPro"/>
</dbReference>
<dbReference type="GO" id="GO:0005506">
    <property type="term" value="F:iron ion binding"/>
    <property type="evidence" value="ECO:0007669"/>
    <property type="project" value="InterPro"/>
</dbReference>
<dbReference type="PANTHER" id="PTHR24305">
    <property type="entry name" value="CYTOCHROME P450"/>
    <property type="match status" value="1"/>
</dbReference>
<protein>
    <submittedName>
        <fullName evidence="2">Cytochrome P450</fullName>
    </submittedName>
</protein>
<reference evidence="2" key="1">
    <citation type="journal article" date="2014" name="Int. J. Syst. Evol. Microbiol.">
        <title>Complete genome sequence of Corynebacterium casei LMG S-19264T (=DSM 44701T), isolated from a smear-ripened cheese.</title>
        <authorList>
            <consortium name="US DOE Joint Genome Institute (JGI-PGF)"/>
            <person name="Walter F."/>
            <person name="Albersmeier A."/>
            <person name="Kalinowski J."/>
            <person name="Ruckert C."/>
        </authorList>
    </citation>
    <scope>NUCLEOTIDE SEQUENCE</scope>
    <source>
        <strain evidence="2">JCM 3276</strain>
    </source>
</reference>
<proteinExistence type="inferred from homology"/>